<protein>
    <submittedName>
        <fullName evidence="1">Uncharacterized protein</fullName>
    </submittedName>
</protein>
<dbReference type="KEGG" id="mph:MLP_33940"/>
<evidence type="ECO:0000313" key="2">
    <source>
        <dbReference type="Proteomes" id="UP000007947"/>
    </source>
</evidence>
<proteinExistence type="predicted"/>
<evidence type="ECO:0000313" key="1">
    <source>
        <dbReference type="EMBL" id="BAK36408.1"/>
    </source>
</evidence>
<dbReference type="Proteomes" id="UP000007947">
    <property type="component" value="Chromosome"/>
</dbReference>
<dbReference type="HOGENOM" id="CLU_2917507_0_0_11"/>
<dbReference type="EMBL" id="AP012204">
    <property type="protein sequence ID" value="BAK36408.1"/>
    <property type="molecule type" value="Genomic_DNA"/>
</dbReference>
<name>F5XMF1_MICPN</name>
<dbReference type="AlphaFoldDB" id="F5XMF1"/>
<reference evidence="1 2" key="1">
    <citation type="submission" date="2011-05" db="EMBL/GenBank/DDBJ databases">
        <title>Whole genome sequence of Microlunatus phosphovorus NM-1.</title>
        <authorList>
            <person name="Hosoyama A."/>
            <person name="Sasaki K."/>
            <person name="Harada T."/>
            <person name="Igarashi R."/>
            <person name="Kawakoshi A."/>
            <person name="Sasagawa M."/>
            <person name="Fukada J."/>
            <person name="Nakamura S."/>
            <person name="Katano Y."/>
            <person name="Hanada S."/>
            <person name="Kamagata Y."/>
            <person name="Nakamura N."/>
            <person name="Yamazaki S."/>
            <person name="Fujita N."/>
        </authorList>
    </citation>
    <scope>NUCLEOTIDE SEQUENCE [LARGE SCALE GENOMIC DNA]</scope>
    <source>
        <strain evidence="2">ATCC 700054 / DSM 10555 / JCM 9379 / NBRC 101784 / NCIMB 13414 / VKM Ac-1990 / NM-1</strain>
    </source>
</reference>
<keyword evidence="2" id="KW-1185">Reference proteome</keyword>
<sequence length="61" mass="6259">MCDTRTVALSSALPVNTAFTVTDESAGIVIGTVPTGRPYIVPCAAGRRMSAPVASATVFFL</sequence>
<gene>
    <name evidence="1" type="ordered locus">MLP_33940</name>
</gene>
<accession>F5XMF1</accession>
<organism evidence="1 2">
    <name type="scientific">Microlunatus phosphovorus (strain ATCC 700054 / DSM 10555 / JCM 9379 / NBRC 101784 / NCIMB 13414 / VKM Ac-1990 / NM-1)</name>
    <dbReference type="NCBI Taxonomy" id="1032480"/>
    <lineage>
        <taxon>Bacteria</taxon>
        <taxon>Bacillati</taxon>
        <taxon>Actinomycetota</taxon>
        <taxon>Actinomycetes</taxon>
        <taxon>Propionibacteriales</taxon>
        <taxon>Propionibacteriaceae</taxon>
        <taxon>Microlunatus</taxon>
    </lineage>
</organism>